<evidence type="ECO:0000313" key="14">
    <source>
        <dbReference type="EMBL" id="CRL02376.1"/>
    </source>
</evidence>
<keyword evidence="6" id="KW-0378">Hydrolase</keyword>
<dbReference type="Gene3D" id="3.30.1640.30">
    <property type="match status" value="1"/>
</dbReference>
<keyword evidence="10" id="KW-0325">Glycoprotein</keyword>
<sequence>MTSILFLITPITINFIAAAGNAIVPDCVTPVNSLGKCINVMFCTSVMTALINNDHLTNSDVAQYLRSSQCGIMRDSHKVCCSLNDIDYGYENSASIHEPTTTKLAIDLQPPRISPPASTLLSNFETCGKLRHYETPHKWIGELWFRVESSGKIKLELQCLGTLITDKHLVVPAHCVASLPENITLDFVEIQGKEYSISKIFVHAGYNQPKYANDIAILKLEIDDDVEINDPVCLPLMQSNDEDSKSTLAIVKHANGVMKFGKAKSISNNECSSMFSNQQFSSLTSGQFCANIQINNTDFSEFLGAVMLESGRKRQYVYKGFTSTTTRNGKFFDKNKPYIFTNIEHHLSWIKAALQSDNEGLKNNTQYNDRRSMKPCQSPGNIQSYCVKLHQCSIYRDAPKPISRKRELFLQQIKCFTSSDTNRNNVDEDGVCCSAQYIELSDDEKYNVDQRFEKKGNAQLDMDKCGQVDSSRRIVGGTRADLKEFPWIGLIKYKVGRIFKLTCGSSLISEKYVLTCAHCITNLPSGYEIAAVRLGEHDLTTDPDCKLIDDNREECNPPFQDIEIEKLIPHFQYNTPRYANDIGLVKLAQSPDMSQGIVPICLPINNEMQQTISNRFTVAGFGFTENGRESNVLLKVLLPKVSKEKCQEMHSSIIQLSEGHQCYGGESIRDSCKGDSGNPLMNYVNFKGRIKAVQLGIVAAGHSDCGQDASGFPGIYTDVLKYMDWILDNIG</sequence>
<feature type="signal peptide" evidence="12">
    <location>
        <begin position="1"/>
        <end position="18"/>
    </location>
</feature>
<keyword evidence="7" id="KW-0720">Serine protease</keyword>
<evidence type="ECO:0000313" key="15">
    <source>
        <dbReference type="Proteomes" id="UP000183832"/>
    </source>
</evidence>
<name>A0A1J1IQE2_9DIPT</name>
<dbReference type="SMART" id="SM00020">
    <property type="entry name" value="Tryp_SPc"/>
    <property type="match status" value="1"/>
</dbReference>
<dbReference type="InterPro" id="IPR022700">
    <property type="entry name" value="CLIP"/>
</dbReference>
<evidence type="ECO:0000256" key="8">
    <source>
        <dbReference type="ARBA" id="ARBA00022859"/>
    </source>
</evidence>
<dbReference type="InterPro" id="IPR043504">
    <property type="entry name" value="Peptidase_S1_PA_chymotrypsin"/>
</dbReference>
<evidence type="ECO:0000256" key="1">
    <source>
        <dbReference type="ARBA" id="ARBA00004613"/>
    </source>
</evidence>
<keyword evidence="4" id="KW-0645">Protease</keyword>
<dbReference type="InterPro" id="IPR038565">
    <property type="entry name" value="CLIP_sf"/>
</dbReference>
<organism evidence="14 15">
    <name type="scientific">Clunio marinus</name>
    <dbReference type="NCBI Taxonomy" id="568069"/>
    <lineage>
        <taxon>Eukaryota</taxon>
        <taxon>Metazoa</taxon>
        <taxon>Ecdysozoa</taxon>
        <taxon>Arthropoda</taxon>
        <taxon>Hexapoda</taxon>
        <taxon>Insecta</taxon>
        <taxon>Pterygota</taxon>
        <taxon>Neoptera</taxon>
        <taxon>Endopterygota</taxon>
        <taxon>Diptera</taxon>
        <taxon>Nematocera</taxon>
        <taxon>Chironomoidea</taxon>
        <taxon>Chironomidae</taxon>
        <taxon>Clunio</taxon>
    </lineage>
</organism>
<feature type="domain" description="Peptidase S1" evidence="13">
    <location>
        <begin position="139"/>
        <end position="355"/>
    </location>
</feature>
<dbReference type="GO" id="GO:0006508">
    <property type="term" value="P:proteolysis"/>
    <property type="evidence" value="ECO:0007669"/>
    <property type="project" value="UniProtKB-KW"/>
</dbReference>
<dbReference type="SUPFAM" id="SSF50494">
    <property type="entry name" value="Trypsin-like serine proteases"/>
    <property type="match status" value="2"/>
</dbReference>
<dbReference type="FunFam" id="2.40.10.10:FF:000028">
    <property type="entry name" value="Serine protease easter"/>
    <property type="match status" value="1"/>
</dbReference>
<dbReference type="Gene3D" id="2.40.10.10">
    <property type="entry name" value="Trypsin-like serine proteases"/>
    <property type="match status" value="3"/>
</dbReference>
<comment type="similarity">
    <text evidence="11">Belongs to the peptidase S1 family. CLIP subfamily.</text>
</comment>
<keyword evidence="8" id="KW-0391">Immunity</keyword>
<dbReference type="InterPro" id="IPR001314">
    <property type="entry name" value="Peptidase_S1A"/>
</dbReference>
<evidence type="ECO:0000259" key="13">
    <source>
        <dbReference type="PROSITE" id="PS50240"/>
    </source>
</evidence>
<evidence type="ECO:0000256" key="12">
    <source>
        <dbReference type="SAM" id="SignalP"/>
    </source>
</evidence>
<gene>
    <name evidence="14" type="ORF">CLUMA_CG015259</name>
</gene>
<dbReference type="PANTHER" id="PTHR24256">
    <property type="entry name" value="TRYPTASE-RELATED"/>
    <property type="match status" value="1"/>
</dbReference>
<evidence type="ECO:0000256" key="7">
    <source>
        <dbReference type="ARBA" id="ARBA00022825"/>
    </source>
</evidence>
<dbReference type="EMBL" id="CVRI01000057">
    <property type="protein sequence ID" value="CRL02376.1"/>
    <property type="molecule type" value="Genomic_DNA"/>
</dbReference>
<dbReference type="InterPro" id="IPR009003">
    <property type="entry name" value="Peptidase_S1_PA"/>
</dbReference>
<dbReference type="Pfam" id="PF12032">
    <property type="entry name" value="CLIP"/>
    <property type="match status" value="1"/>
</dbReference>
<feature type="chain" id="PRO_5012113963" evidence="12">
    <location>
        <begin position="19"/>
        <end position="731"/>
    </location>
</feature>
<evidence type="ECO:0000256" key="6">
    <source>
        <dbReference type="ARBA" id="ARBA00022801"/>
    </source>
</evidence>
<evidence type="ECO:0000256" key="11">
    <source>
        <dbReference type="ARBA" id="ARBA00024195"/>
    </source>
</evidence>
<dbReference type="PRINTS" id="PR00722">
    <property type="entry name" value="CHYMOTRYPSIN"/>
</dbReference>
<keyword evidence="2" id="KW-0964">Secreted</keyword>
<evidence type="ECO:0000256" key="4">
    <source>
        <dbReference type="ARBA" id="ARBA00022670"/>
    </source>
</evidence>
<evidence type="ECO:0000256" key="10">
    <source>
        <dbReference type="ARBA" id="ARBA00023180"/>
    </source>
</evidence>
<evidence type="ECO:0000256" key="5">
    <source>
        <dbReference type="ARBA" id="ARBA00022729"/>
    </source>
</evidence>
<dbReference type="InterPro" id="IPR051487">
    <property type="entry name" value="Ser/Thr_Proteases_Immune/Dev"/>
</dbReference>
<accession>A0A1J1IQE2</accession>
<dbReference type="SMART" id="SM00680">
    <property type="entry name" value="CLIP"/>
    <property type="match status" value="2"/>
</dbReference>
<keyword evidence="3" id="KW-0399">Innate immunity</keyword>
<dbReference type="OrthoDB" id="7788403at2759"/>
<evidence type="ECO:0000256" key="9">
    <source>
        <dbReference type="ARBA" id="ARBA00023157"/>
    </source>
</evidence>
<keyword evidence="9" id="KW-1015">Disulfide bond</keyword>
<feature type="domain" description="Peptidase S1" evidence="13">
    <location>
        <begin position="474"/>
        <end position="731"/>
    </location>
</feature>
<dbReference type="GO" id="GO:0045087">
    <property type="term" value="P:innate immune response"/>
    <property type="evidence" value="ECO:0007669"/>
    <property type="project" value="UniProtKB-KW"/>
</dbReference>
<dbReference type="CDD" id="cd00190">
    <property type="entry name" value="Tryp_SPc"/>
    <property type="match status" value="1"/>
</dbReference>
<reference evidence="14 15" key="1">
    <citation type="submission" date="2015-04" db="EMBL/GenBank/DDBJ databases">
        <authorList>
            <person name="Syromyatnikov M.Y."/>
            <person name="Popov V.N."/>
        </authorList>
    </citation>
    <scope>NUCLEOTIDE SEQUENCE [LARGE SCALE GENOMIC DNA]</scope>
</reference>
<protein>
    <submittedName>
        <fullName evidence="14">CLUMA_CG015259, isoform A</fullName>
    </submittedName>
</protein>
<keyword evidence="5 12" id="KW-0732">Signal</keyword>
<keyword evidence="15" id="KW-1185">Reference proteome</keyword>
<proteinExistence type="inferred from homology"/>
<dbReference type="STRING" id="568069.A0A1J1IQE2"/>
<dbReference type="Pfam" id="PF00089">
    <property type="entry name" value="Trypsin"/>
    <property type="match status" value="2"/>
</dbReference>
<dbReference type="Proteomes" id="UP000183832">
    <property type="component" value="Unassembled WGS sequence"/>
</dbReference>
<evidence type="ECO:0000256" key="3">
    <source>
        <dbReference type="ARBA" id="ARBA00022588"/>
    </source>
</evidence>
<comment type="subcellular location">
    <subcellularLocation>
        <location evidence="1">Secreted</location>
    </subcellularLocation>
</comment>
<dbReference type="GO" id="GO:0005576">
    <property type="term" value="C:extracellular region"/>
    <property type="evidence" value="ECO:0007669"/>
    <property type="project" value="UniProtKB-SubCell"/>
</dbReference>
<dbReference type="AlphaFoldDB" id="A0A1J1IQE2"/>
<dbReference type="PROSITE" id="PS50240">
    <property type="entry name" value="TRYPSIN_DOM"/>
    <property type="match status" value="2"/>
</dbReference>
<evidence type="ECO:0000256" key="2">
    <source>
        <dbReference type="ARBA" id="ARBA00022525"/>
    </source>
</evidence>
<dbReference type="InterPro" id="IPR001254">
    <property type="entry name" value="Trypsin_dom"/>
</dbReference>
<dbReference type="GO" id="GO:0004252">
    <property type="term" value="F:serine-type endopeptidase activity"/>
    <property type="evidence" value="ECO:0007669"/>
    <property type="project" value="InterPro"/>
</dbReference>